<keyword evidence="1" id="KW-1133">Transmembrane helix</keyword>
<evidence type="ECO:0000313" key="3">
    <source>
        <dbReference type="Proteomes" id="UP000014977"/>
    </source>
</evidence>
<dbReference type="AlphaFoldDB" id="S7TQ61"/>
<gene>
    <name evidence="2" type="ORF">dsmv_0175</name>
</gene>
<dbReference type="Proteomes" id="UP000014977">
    <property type="component" value="Unassembled WGS sequence"/>
</dbReference>
<proteinExistence type="predicted"/>
<protein>
    <submittedName>
        <fullName evidence="2">Uncharacterized protein</fullName>
    </submittedName>
</protein>
<comment type="caution">
    <text evidence="2">The sequence shown here is derived from an EMBL/GenBank/DDBJ whole genome shotgun (WGS) entry which is preliminary data.</text>
</comment>
<dbReference type="EMBL" id="ATHJ01000094">
    <property type="protein sequence ID" value="EPR38765.1"/>
    <property type="molecule type" value="Genomic_DNA"/>
</dbReference>
<reference evidence="2 3" key="1">
    <citation type="journal article" date="2013" name="Genome Announc.">
        <title>Draft genome sequences for three mercury-methylating, sulfate-reducing bacteria.</title>
        <authorList>
            <person name="Brown S.D."/>
            <person name="Hurt R.A.Jr."/>
            <person name="Gilmour C.C."/>
            <person name="Elias D.A."/>
        </authorList>
    </citation>
    <scope>NUCLEOTIDE SEQUENCE [LARGE SCALE GENOMIC DNA]</scope>
    <source>
        <strain evidence="2 3">DSM 2059</strain>
    </source>
</reference>
<keyword evidence="3" id="KW-1185">Reference proteome</keyword>
<sequence>MRKGFGMNAKQTRLVCIVAVAIVFMILFPPYDIYMFSYPGAEYHHDFGYAFIARLPEKGSVQARINTPALCIQIACFLVVGGMLWFEFRKR</sequence>
<evidence type="ECO:0000313" key="2">
    <source>
        <dbReference type="EMBL" id="EPR38765.1"/>
    </source>
</evidence>
<evidence type="ECO:0000256" key="1">
    <source>
        <dbReference type="SAM" id="Phobius"/>
    </source>
</evidence>
<keyword evidence="1" id="KW-0812">Transmembrane</keyword>
<feature type="transmembrane region" description="Helical" evidence="1">
    <location>
        <begin position="12"/>
        <end position="31"/>
    </location>
</feature>
<accession>S7TQ61</accession>
<name>S7TQ61_DESML</name>
<feature type="transmembrane region" description="Helical" evidence="1">
    <location>
        <begin position="65"/>
        <end position="86"/>
    </location>
</feature>
<keyword evidence="1" id="KW-0472">Membrane</keyword>
<organism evidence="2 3">
    <name type="scientific">Desulfococcus multivorans DSM 2059</name>
    <dbReference type="NCBI Taxonomy" id="1121405"/>
    <lineage>
        <taxon>Bacteria</taxon>
        <taxon>Pseudomonadati</taxon>
        <taxon>Thermodesulfobacteriota</taxon>
        <taxon>Desulfobacteria</taxon>
        <taxon>Desulfobacterales</taxon>
        <taxon>Desulfococcaceae</taxon>
        <taxon>Desulfococcus</taxon>
    </lineage>
</organism>